<dbReference type="Proteomes" id="UP000190105">
    <property type="component" value="Unassembled WGS sequence"/>
</dbReference>
<accession>A0A1T4X2H1</accession>
<keyword evidence="1" id="KW-0732">Signal</keyword>
<dbReference type="EMBL" id="FUYH01000005">
    <property type="protein sequence ID" value="SKA83637.1"/>
    <property type="molecule type" value="Genomic_DNA"/>
</dbReference>
<proteinExistence type="predicted"/>
<dbReference type="PANTHER" id="PTHR43649">
    <property type="entry name" value="ARABINOSE-BINDING PROTEIN-RELATED"/>
    <property type="match status" value="1"/>
</dbReference>
<keyword evidence="3" id="KW-1185">Reference proteome</keyword>
<gene>
    <name evidence="2" type="ORF">SAMN05443428_105129</name>
</gene>
<feature type="chain" id="PRO_5038707154" evidence="1">
    <location>
        <begin position="21"/>
        <end position="420"/>
    </location>
</feature>
<dbReference type="STRING" id="1147123.SAMN05443428_105129"/>
<protein>
    <submittedName>
        <fullName evidence="2">Carbohydrate ABC transporter substrate-binding protein, CUT1 family</fullName>
    </submittedName>
</protein>
<dbReference type="InterPro" id="IPR050490">
    <property type="entry name" value="Bact_solute-bd_prot1"/>
</dbReference>
<reference evidence="3" key="1">
    <citation type="submission" date="2017-02" db="EMBL/GenBank/DDBJ databases">
        <authorList>
            <person name="Varghese N."/>
            <person name="Submissions S."/>
        </authorList>
    </citation>
    <scope>NUCLEOTIDE SEQUENCE [LARGE SCALE GENOMIC DNA]</scope>
    <source>
        <strain evidence="3">USBA 833</strain>
    </source>
</reference>
<evidence type="ECO:0000313" key="2">
    <source>
        <dbReference type="EMBL" id="SKA83637.1"/>
    </source>
</evidence>
<dbReference type="AlphaFoldDB" id="A0A1T4X2H1"/>
<evidence type="ECO:0000256" key="1">
    <source>
        <dbReference type="SAM" id="SignalP"/>
    </source>
</evidence>
<feature type="signal peptide" evidence="1">
    <location>
        <begin position="1"/>
        <end position="20"/>
    </location>
</feature>
<sequence>MKKYVSVITAVILFSCFIFSGCSKENKEKDKGEKKTIKVAVMYDKKNQGGAYEEIAKEFEKNNEDTKVEIVYDFNDENKVRETIFEKGDIDIVGIKRNEVIEFAKSGQLLDITDFIDEKELSKKLYKICVSYGKYNGKYYGIGDMPMSIEWFYNDSMFKKYNLNEPEDIKQLIDISNKLKSKKITPIGIGAMDGWTLSLLFGYISAQTTGIETLTSNYGSDVKSYEKTPNISNAFSIFGKIAYYCIPKDSIDINYKKSIEEFVTGKSAILPAGSWALEAIEQLKPAGFTYQVFEKPVNMTQQAVSKYSASAGQVLVIPSKSKNAEAAKKFMEFLFSEDAQKIFVNKGYIASLKSVNSSEDSVKRRILMHLDESDDNSILIIDNMEPKISEAVTNVLQDIIEDRIQPVEAWKRALKTAFKQ</sequence>
<dbReference type="SUPFAM" id="SSF53850">
    <property type="entry name" value="Periplasmic binding protein-like II"/>
    <property type="match status" value="1"/>
</dbReference>
<dbReference type="PROSITE" id="PS51257">
    <property type="entry name" value="PROKAR_LIPOPROTEIN"/>
    <property type="match status" value="1"/>
</dbReference>
<dbReference type="Gene3D" id="3.40.190.10">
    <property type="entry name" value="Periplasmic binding protein-like II"/>
    <property type="match status" value="1"/>
</dbReference>
<dbReference type="Pfam" id="PF13416">
    <property type="entry name" value="SBP_bac_8"/>
    <property type="match status" value="1"/>
</dbReference>
<name>A0A1T4X2H1_9CLOT</name>
<evidence type="ECO:0000313" key="3">
    <source>
        <dbReference type="Proteomes" id="UP000190105"/>
    </source>
</evidence>
<dbReference type="OrthoDB" id="2666023at2"/>
<dbReference type="InterPro" id="IPR006059">
    <property type="entry name" value="SBP"/>
</dbReference>
<dbReference type="PANTHER" id="PTHR43649:SF12">
    <property type="entry name" value="DIACETYLCHITOBIOSE BINDING PROTEIN DASA"/>
    <property type="match status" value="1"/>
</dbReference>
<dbReference type="RefSeq" id="WP_078695946.1">
    <property type="nucleotide sequence ID" value="NZ_FUYH01000005.1"/>
</dbReference>
<organism evidence="2 3">
    <name type="scientific">Caloramator quimbayensis</name>
    <dbReference type="NCBI Taxonomy" id="1147123"/>
    <lineage>
        <taxon>Bacteria</taxon>
        <taxon>Bacillati</taxon>
        <taxon>Bacillota</taxon>
        <taxon>Clostridia</taxon>
        <taxon>Eubacteriales</taxon>
        <taxon>Clostridiaceae</taxon>
        <taxon>Caloramator</taxon>
    </lineage>
</organism>